<evidence type="ECO:0000313" key="2">
    <source>
        <dbReference type="EMBL" id="AWK88709.1"/>
    </source>
</evidence>
<evidence type="ECO:0000313" key="3">
    <source>
        <dbReference type="Proteomes" id="UP000245629"/>
    </source>
</evidence>
<feature type="compositionally biased region" description="Pro residues" evidence="1">
    <location>
        <begin position="147"/>
        <end position="162"/>
    </location>
</feature>
<dbReference type="EMBL" id="CP029356">
    <property type="protein sequence ID" value="AWK88709.1"/>
    <property type="molecule type" value="Genomic_DNA"/>
</dbReference>
<evidence type="ECO:0008006" key="4">
    <source>
        <dbReference type="Google" id="ProtNLM"/>
    </source>
</evidence>
<geneLocation type="plasmid" evidence="2 3">
    <name>unnamed1</name>
</geneLocation>
<accession>A0A2S2CW61</accession>
<dbReference type="GO" id="GO:0044781">
    <property type="term" value="P:bacterial-type flagellum organization"/>
    <property type="evidence" value="ECO:0007669"/>
    <property type="project" value="InterPro"/>
</dbReference>
<proteinExistence type="predicted"/>
<dbReference type="KEGG" id="azz:DEW08_21700"/>
<keyword evidence="3" id="KW-1185">Reference proteome</keyword>
<dbReference type="Proteomes" id="UP000245629">
    <property type="component" value="Plasmid unnamed1"/>
</dbReference>
<reference evidence="3" key="1">
    <citation type="submission" date="2018-05" db="EMBL/GenBank/DDBJ databases">
        <title>Azospirillum thermophila sp. nov., a novel isolated from hot spring.</title>
        <authorList>
            <person name="Zhao Z."/>
        </authorList>
    </citation>
    <scope>NUCLEOTIDE SEQUENCE [LARGE SCALE GENOMIC DNA]</scope>
    <source>
        <strain evidence="3">CFH 70021</strain>
        <plasmid evidence="3">unnamed1</plasmid>
    </source>
</reference>
<dbReference type="AlphaFoldDB" id="A0A2S2CW61"/>
<gene>
    <name evidence="2" type="ORF">DEW08_21700</name>
</gene>
<organism evidence="2 3">
    <name type="scientific">Azospirillum thermophilum</name>
    <dbReference type="NCBI Taxonomy" id="2202148"/>
    <lineage>
        <taxon>Bacteria</taxon>
        <taxon>Pseudomonadati</taxon>
        <taxon>Pseudomonadota</taxon>
        <taxon>Alphaproteobacteria</taxon>
        <taxon>Rhodospirillales</taxon>
        <taxon>Azospirillaceae</taxon>
        <taxon>Azospirillum</taxon>
    </lineage>
</organism>
<dbReference type="InterPro" id="IPR010845">
    <property type="entry name" value="FlaF"/>
</dbReference>
<evidence type="ECO:0000256" key="1">
    <source>
        <dbReference type="SAM" id="MobiDB-lite"/>
    </source>
</evidence>
<name>A0A2S2CW61_9PROT</name>
<feature type="region of interest" description="Disordered" evidence="1">
    <location>
        <begin position="132"/>
        <end position="179"/>
    </location>
</feature>
<dbReference type="OrthoDB" id="8563081at2"/>
<feature type="compositionally biased region" description="Low complexity" evidence="1">
    <location>
        <begin position="132"/>
        <end position="146"/>
    </location>
</feature>
<protein>
    <recommendedName>
        <fullName evidence="4">Flagellar protein FlaF</fullName>
    </recommendedName>
</protein>
<dbReference type="Pfam" id="PF07309">
    <property type="entry name" value="FlaF"/>
    <property type="match status" value="1"/>
</dbReference>
<keyword evidence="2" id="KW-0614">Plasmid</keyword>
<dbReference type="RefSeq" id="WP_109331294.1">
    <property type="nucleotide sequence ID" value="NZ_CP029356.1"/>
</dbReference>
<sequence>MKPTPTYANKPTSDNPRDVEAWALAEAARRLIDSSRDKDAEAFQAALQLNQRLWTIFQAAMTEEDCGHPHEVRTNIAALSLLVDRETTARLIDMDYEKIETLVSINRNVASGLTAQGLAQAAAQAQVGTGQPAASAAAAAAPAPAAAAPPRPAAMPPRPPVAPAADASQPPREALRISI</sequence>